<dbReference type="PROSITE" id="PS50835">
    <property type="entry name" value="IG_LIKE"/>
    <property type="match status" value="6"/>
</dbReference>
<feature type="domain" description="Fibronectin type-III" evidence="14">
    <location>
        <begin position="726"/>
        <end position="825"/>
    </location>
</feature>
<dbReference type="SMART" id="SM00060">
    <property type="entry name" value="FN3"/>
    <property type="match status" value="5"/>
</dbReference>
<dbReference type="CDD" id="cd00063">
    <property type="entry name" value="FN3"/>
    <property type="match status" value="4"/>
</dbReference>
<dbReference type="InterPro" id="IPR003598">
    <property type="entry name" value="Ig_sub2"/>
</dbReference>
<evidence type="ECO:0000256" key="8">
    <source>
        <dbReference type="ARBA" id="ARBA00023180"/>
    </source>
</evidence>
<feature type="compositionally biased region" description="Polar residues" evidence="10">
    <location>
        <begin position="1235"/>
        <end position="1253"/>
    </location>
</feature>
<protein>
    <recommendedName>
        <fullName evidence="17">Neuroglian</fullName>
    </recommendedName>
</protein>
<dbReference type="PANTHER" id="PTHR44170">
    <property type="entry name" value="PROTEIN SIDEKICK"/>
    <property type="match status" value="1"/>
</dbReference>
<dbReference type="SMART" id="SM00408">
    <property type="entry name" value="IGc2"/>
    <property type="match status" value="5"/>
</dbReference>
<keyword evidence="16" id="KW-1185">Reference proteome</keyword>
<evidence type="ECO:0000256" key="11">
    <source>
        <dbReference type="SAM" id="Phobius"/>
    </source>
</evidence>
<comment type="subcellular location">
    <subcellularLocation>
        <location evidence="1">Membrane</location>
        <topology evidence="1">Single-pass type I membrane protein</topology>
    </subcellularLocation>
</comment>
<feature type="domain" description="Ig-like" evidence="13">
    <location>
        <begin position="348"/>
        <end position="435"/>
    </location>
</feature>
<gene>
    <name evidence="15" type="ORF">LOTGIDRAFT_174928</name>
</gene>
<dbReference type="GO" id="GO:0007411">
    <property type="term" value="P:axon guidance"/>
    <property type="evidence" value="ECO:0007669"/>
    <property type="project" value="TreeGrafter"/>
</dbReference>
<evidence type="ECO:0000256" key="1">
    <source>
        <dbReference type="ARBA" id="ARBA00004479"/>
    </source>
</evidence>
<accession>V4ARB0</accession>
<dbReference type="Pfam" id="PF13927">
    <property type="entry name" value="Ig_3"/>
    <property type="match status" value="2"/>
</dbReference>
<evidence type="ECO:0000259" key="13">
    <source>
        <dbReference type="PROSITE" id="PS50835"/>
    </source>
</evidence>
<evidence type="ECO:0000256" key="9">
    <source>
        <dbReference type="ARBA" id="ARBA00023319"/>
    </source>
</evidence>
<dbReference type="CTD" id="20242925"/>
<keyword evidence="4" id="KW-0130">Cell adhesion</keyword>
<evidence type="ECO:0000313" key="15">
    <source>
        <dbReference type="EMBL" id="ESO96246.1"/>
    </source>
</evidence>
<dbReference type="FunFam" id="2.60.40.10:FF:000004">
    <property type="entry name" value="DCC isoform 1"/>
    <property type="match status" value="1"/>
</dbReference>
<keyword evidence="12" id="KW-0732">Signal</keyword>
<keyword evidence="2 11" id="KW-0812">Transmembrane</keyword>
<dbReference type="FunFam" id="2.60.40.10:FF:000032">
    <property type="entry name" value="palladin isoform X1"/>
    <property type="match status" value="1"/>
</dbReference>
<feature type="transmembrane region" description="Helical" evidence="11">
    <location>
        <begin position="1184"/>
        <end position="1207"/>
    </location>
</feature>
<dbReference type="InterPro" id="IPR007110">
    <property type="entry name" value="Ig-like_dom"/>
</dbReference>
<feature type="compositionally biased region" description="Acidic residues" evidence="10">
    <location>
        <begin position="1262"/>
        <end position="1272"/>
    </location>
</feature>
<dbReference type="InterPro" id="IPR036116">
    <property type="entry name" value="FN3_sf"/>
</dbReference>
<dbReference type="CDD" id="cd00096">
    <property type="entry name" value="Ig"/>
    <property type="match status" value="1"/>
</dbReference>
<dbReference type="SUPFAM" id="SSF49265">
    <property type="entry name" value="Fibronectin type III"/>
    <property type="match status" value="3"/>
</dbReference>
<evidence type="ECO:0000256" key="6">
    <source>
        <dbReference type="ARBA" id="ARBA00023136"/>
    </source>
</evidence>
<feature type="domain" description="Ig-like" evidence="13">
    <location>
        <begin position="127"/>
        <end position="239"/>
    </location>
</feature>
<dbReference type="InterPro" id="IPR013106">
    <property type="entry name" value="Ig_V-set"/>
</dbReference>
<dbReference type="Gene3D" id="2.60.40.10">
    <property type="entry name" value="Immunoglobulins"/>
    <property type="match status" value="11"/>
</dbReference>
<evidence type="ECO:0000256" key="7">
    <source>
        <dbReference type="ARBA" id="ARBA00023157"/>
    </source>
</evidence>
<feature type="domain" description="Ig-like" evidence="13">
    <location>
        <begin position="26"/>
        <end position="115"/>
    </location>
</feature>
<feature type="domain" description="Fibronectin type-III" evidence="14">
    <location>
        <begin position="946"/>
        <end position="1045"/>
    </location>
</feature>
<dbReference type="OrthoDB" id="6244967at2759"/>
<dbReference type="SMART" id="SM00406">
    <property type="entry name" value="IGv"/>
    <property type="match status" value="3"/>
</dbReference>
<keyword evidence="3" id="KW-0677">Repeat</keyword>
<dbReference type="InterPro" id="IPR003599">
    <property type="entry name" value="Ig_sub"/>
</dbReference>
<dbReference type="InterPro" id="IPR013783">
    <property type="entry name" value="Ig-like_fold"/>
</dbReference>
<dbReference type="Pfam" id="PF13882">
    <property type="entry name" value="Bravo_FIGEY"/>
    <property type="match status" value="1"/>
</dbReference>
<feature type="domain" description="Fibronectin type-III" evidence="14">
    <location>
        <begin position="624"/>
        <end position="724"/>
    </location>
</feature>
<name>V4ARB0_LOTGI</name>
<evidence type="ECO:0000313" key="16">
    <source>
        <dbReference type="Proteomes" id="UP000030746"/>
    </source>
</evidence>
<feature type="domain" description="Fibronectin type-III" evidence="14">
    <location>
        <begin position="1047"/>
        <end position="1148"/>
    </location>
</feature>
<keyword evidence="9" id="KW-0393">Immunoglobulin domain</keyword>
<dbReference type="SUPFAM" id="SSF48726">
    <property type="entry name" value="Immunoglobulin"/>
    <property type="match status" value="6"/>
</dbReference>
<evidence type="ECO:0000259" key="14">
    <source>
        <dbReference type="PROSITE" id="PS50853"/>
    </source>
</evidence>
<feature type="domain" description="Ig-like" evidence="13">
    <location>
        <begin position="531"/>
        <end position="620"/>
    </location>
</feature>
<dbReference type="Pfam" id="PF07679">
    <property type="entry name" value="I-set"/>
    <property type="match status" value="3"/>
</dbReference>
<dbReference type="RefSeq" id="XP_009053055.1">
    <property type="nucleotide sequence ID" value="XM_009054807.1"/>
</dbReference>
<dbReference type="GO" id="GO:0005886">
    <property type="term" value="C:plasma membrane"/>
    <property type="evidence" value="ECO:0007669"/>
    <property type="project" value="TreeGrafter"/>
</dbReference>
<evidence type="ECO:0000256" key="12">
    <source>
        <dbReference type="SAM" id="SignalP"/>
    </source>
</evidence>
<dbReference type="OMA" id="GARTIIQ"/>
<dbReference type="KEGG" id="lgi:LOTGIDRAFT_174928"/>
<feature type="domain" description="Ig-like" evidence="13">
    <location>
        <begin position="253"/>
        <end position="325"/>
    </location>
</feature>
<feature type="domain" description="Ig-like" evidence="13">
    <location>
        <begin position="440"/>
        <end position="528"/>
    </location>
</feature>
<dbReference type="Proteomes" id="UP000030746">
    <property type="component" value="Unassembled WGS sequence"/>
</dbReference>
<dbReference type="EMBL" id="KB201513">
    <property type="protein sequence ID" value="ESO96246.1"/>
    <property type="molecule type" value="Genomic_DNA"/>
</dbReference>
<feature type="signal peptide" evidence="12">
    <location>
        <begin position="1"/>
        <end position="20"/>
    </location>
</feature>
<feature type="chain" id="PRO_5004718873" description="Neuroglian" evidence="12">
    <location>
        <begin position="21"/>
        <end position="1306"/>
    </location>
</feature>
<evidence type="ECO:0000256" key="10">
    <source>
        <dbReference type="SAM" id="MobiDB-lite"/>
    </source>
</evidence>
<dbReference type="InterPro" id="IPR013098">
    <property type="entry name" value="Ig_I-set"/>
</dbReference>
<keyword evidence="5 11" id="KW-1133">Transmembrane helix</keyword>
<dbReference type="GO" id="GO:0030424">
    <property type="term" value="C:axon"/>
    <property type="evidence" value="ECO:0007669"/>
    <property type="project" value="TreeGrafter"/>
</dbReference>
<proteinExistence type="predicted"/>
<keyword evidence="6 11" id="KW-0472">Membrane</keyword>
<evidence type="ECO:0000256" key="5">
    <source>
        <dbReference type="ARBA" id="ARBA00022989"/>
    </source>
</evidence>
<reference evidence="15 16" key="1">
    <citation type="journal article" date="2013" name="Nature">
        <title>Insights into bilaterian evolution from three spiralian genomes.</title>
        <authorList>
            <person name="Simakov O."/>
            <person name="Marletaz F."/>
            <person name="Cho S.J."/>
            <person name="Edsinger-Gonzales E."/>
            <person name="Havlak P."/>
            <person name="Hellsten U."/>
            <person name="Kuo D.H."/>
            <person name="Larsson T."/>
            <person name="Lv J."/>
            <person name="Arendt D."/>
            <person name="Savage R."/>
            <person name="Osoegawa K."/>
            <person name="de Jong P."/>
            <person name="Grimwood J."/>
            <person name="Chapman J.A."/>
            <person name="Shapiro H."/>
            <person name="Aerts A."/>
            <person name="Otillar R.P."/>
            <person name="Terry A.Y."/>
            <person name="Boore J.L."/>
            <person name="Grigoriev I.V."/>
            <person name="Lindberg D.R."/>
            <person name="Seaver E.C."/>
            <person name="Weisblat D.A."/>
            <person name="Putnam N.H."/>
            <person name="Rokhsar D.S."/>
        </authorList>
    </citation>
    <scope>NUCLEOTIDE SEQUENCE [LARGE SCALE GENOMIC DNA]</scope>
</reference>
<dbReference type="InterPro" id="IPR026966">
    <property type="entry name" value="Neurofascin/L1/NrCAM_C"/>
</dbReference>
<dbReference type="PROSITE" id="PS50853">
    <property type="entry name" value="FN3"/>
    <property type="match status" value="4"/>
</dbReference>
<evidence type="ECO:0008006" key="17">
    <source>
        <dbReference type="Google" id="ProtNLM"/>
    </source>
</evidence>
<dbReference type="GeneID" id="20242925"/>
<evidence type="ECO:0000256" key="2">
    <source>
        <dbReference type="ARBA" id="ARBA00022692"/>
    </source>
</evidence>
<dbReference type="InterPro" id="IPR003961">
    <property type="entry name" value="FN3_dom"/>
</dbReference>
<dbReference type="STRING" id="225164.V4ARB0"/>
<dbReference type="PANTHER" id="PTHR44170:SF6">
    <property type="entry name" value="CONTACTIN"/>
    <property type="match status" value="1"/>
</dbReference>
<keyword evidence="7" id="KW-1015">Disulfide bond</keyword>
<dbReference type="GO" id="GO:0098632">
    <property type="term" value="F:cell-cell adhesion mediator activity"/>
    <property type="evidence" value="ECO:0007669"/>
    <property type="project" value="TreeGrafter"/>
</dbReference>
<organism evidence="15 16">
    <name type="scientific">Lottia gigantea</name>
    <name type="common">Giant owl limpet</name>
    <dbReference type="NCBI Taxonomy" id="225164"/>
    <lineage>
        <taxon>Eukaryota</taxon>
        <taxon>Metazoa</taxon>
        <taxon>Spiralia</taxon>
        <taxon>Lophotrochozoa</taxon>
        <taxon>Mollusca</taxon>
        <taxon>Gastropoda</taxon>
        <taxon>Patellogastropoda</taxon>
        <taxon>Lottioidea</taxon>
        <taxon>Lottiidae</taxon>
        <taxon>Lottia</taxon>
    </lineage>
</organism>
<sequence length="1306" mass="146993">MIPIYTLVLFLLTLINLTDTASYKPPMIDESVFRTRNIYYKEEESIEIPCAAEGHPTPVYSWIKDGEELDLESEEVNGRMSLISGVGTLRIKPAHGSDEGVYQCQARNAHGTSLSVRVNVLQARMDPFKTVEDPEILRPLLAHSLKLSCGPPVSVPPAKISWIIDQKVDEGDYDTDYESENQDLFDFVDLDDRVTMDYAGNLYITNVKPEDAQDGNKYVCFSNNEQLRSFGKGEDKIIEPLGNTAKMRDSNMPVEMLWHSDTDVMGLVGKTVRFKCIFSGNPQPRITWKRMEGLAFDNNRMKQSSEKFEFVIKKVQYGDAGEYECSGFNGITRNPIRHRFRLIVEAKPRWTKKPQDIEAGVKEDATFLCEGKGSPEPKVQWFINGKPIEQAANITRRTYRKGQLTFTDLQKMDSQVIQCNVSNKHGFLWADVYLNVLAIPAAVKAGPEPLLKVAEEKSVTIKCQTAGKPTPVVTWFKGDQPLSGGRYKILPIGDLVIAGVRKKDSGNYRCFARNLFGKDQANGTLVVREKTRISQEPNNVQSVNGNDAVFRCRAFTDPNEQHRLRYTWLRNGQPLIIDNDRVIQQSEELIIKDSMSQDTGNYTCIASNGLDEDRAWATLKVKAPPDPPTNVTLLECLARQATIIWVFDQSQDNFSPLQNFIMEYNTSYAPDHWKVASRPNANARRAEVELSPFAHYNFRVRAVNRIGKGEPSVHNQLICQTPVARPDHHPEGVKTVGDKTNYLVVEWEPMEEIDLNADGFYYNVTVQREGEDTVDSYIIDDFTVSRKEIPVDTVYKPYIVTVQAKNQVGEPLKNADSIIGYSGQARPLVAPENFELDPEKNVTATSAGFQWDPVNDDPDVIQGVFKGYKIRIWKKDQRESTTKEIFIPHTPNADGTRQRRQTQKIKAEVPNLASYSDLEADVVTTNEFFTSVNGSNIVNFSTPEGVPSKVRYFEAVNVGSTHFTLHWGEPKEKNGIITGYDLGYQRVNGIMYEETKIAEKVDSRTRRTYLGGLEPGTNYRLYLWGRTQQGRGAAYFIDVKTAEKGIPLAKPRILEILPRPDSANVTWELPHVKGQRVGAKYFIDYRKYGLDSWNTHPEHATMNTWQVLENLESGMTYEIRIVAKSGQKGDADFAQMASEKRTFKTGGVGMNTSKPTAPTSIVYSINYKPWFVGYLAASSSILSAGWFIGMMVAIAILLLILIIVCIVKRNRGDKYHVQEKERLRGSNPEDVENFNELNKSDTNGIGQSNSFDNNPEKMPLGDETDSMEEYGDVDPAKFNEDGSFIGEYGGQKGVGDQQASTMATLV</sequence>
<evidence type="ECO:0000256" key="3">
    <source>
        <dbReference type="ARBA" id="ARBA00022737"/>
    </source>
</evidence>
<keyword evidence="8" id="KW-0325">Glycoprotein</keyword>
<evidence type="ECO:0000256" key="4">
    <source>
        <dbReference type="ARBA" id="ARBA00022889"/>
    </source>
</evidence>
<dbReference type="GO" id="GO:0007420">
    <property type="term" value="P:brain development"/>
    <property type="evidence" value="ECO:0007669"/>
    <property type="project" value="TreeGrafter"/>
</dbReference>
<dbReference type="InterPro" id="IPR036179">
    <property type="entry name" value="Ig-like_dom_sf"/>
</dbReference>
<dbReference type="SMART" id="SM00409">
    <property type="entry name" value="IG"/>
    <property type="match status" value="6"/>
</dbReference>
<dbReference type="Pfam" id="PF00041">
    <property type="entry name" value="fn3"/>
    <property type="match status" value="1"/>
</dbReference>
<feature type="region of interest" description="Disordered" evidence="10">
    <location>
        <begin position="1226"/>
        <end position="1273"/>
    </location>
</feature>
<dbReference type="HOGENOM" id="CLU_005756_1_0_1"/>